<dbReference type="EC" id="2.7.1.71" evidence="3 11"/>
<evidence type="ECO:0000256" key="10">
    <source>
        <dbReference type="ARBA" id="ARBA00048567"/>
    </source>
</evidence>
<reference evidence="12 13" key="1">
    <citation type="submission" date="2017-07" db="EMBL/GenBank/DDBJ databases">
        <title>Genome sequencing and assembly of Paenibacillus rigui.</title>
        <authorList>
            <person name="Mayilraj S."/>
        </authorList>
    </citation>
    <scope>NUCLEOTIDE SEQUENCE [LARGE SCALE GENOMIC DNA]</scope>
    <source>
        <strain evidence="12 13">JCM 16352</strain>
    </source>
</reference>
<evidence type="ECO:0000256" key="7">
    <source>
        <dbReference type="ARBA" id="ARBA00022777"/>
    </source>
</evidence>
<dbReference type="GO" id="GO:0009423">
    <property type="term" value="P:chorismate biosynthetic process"/>
    <property type="evidence" value="ECO:0007669"/>
    <property type="project" value="UniProtKB-UniRule"/>
</dbReference>
<protein>
    <recommendedName>
        <fullName evidence="3 11">Shikimate kinase</fullName>
        <shortName evidence="11">SK</shortName>
        <ecNumber evidence="3 11">2.7.1.71</ecNumber>
    </recommendedName>
</protein>
<feature type="binding site" evidence="11">
    <location>
        <position position="35"/>
    </location>
    <ligand>
        <name>substrate</name>
    </ligand>
</feature>
<keyword evidence="7 11" id="KW-0418">Kinase</keyword>
<comment type="subcellular location">
    <subcellularLocation>
        <location evidence="11">Cytoplasm</location>
    </subcellularLocation>
</comment>
<evidence type="ECO:0000256" key="6">
    <source>
        <dbReference type="ARBA" id="ARBA00022741"/>
    </source>
</evidence>
<comment type="cofactor">
    <cofactor evidence="11">
        <name>Mg(2+)</name>
        <dbReference type="ChEBI" id="CHEBI:18420"/>
    </cofactor>
    <text evidence="11">Binds 1 Mg(2+) ion per subunit.</text>
</comment>
<dbReference type="OrthoDB" id="9800332at2"/>
<feature type="binding site" evidence="11">
    <location>
        <position position="59"/>
    </location>
    <ligand>
        <name>substrate</name>
    </ligand>
</feature>
<dbReference type="GO" id="GO:0009073">
    <property type="term" value="P:aromatic amino acid family biosynthetic process"/>
    <property type="evidence" value="ECO:0007669"/>
    <property type="project" value="UniProtKB-KW"/>
</dbReference>
<keyword evidence="11" id="KW-0460">Magnesium</keyword>
<evidence type="ECO:0000313" key="13">
    <source>
        <dbReference type="Proteomes" id="UP000215509"/>
    </source>
</evidence>
<dbReference type="InterPro" id="IPR027417">
    <property type="entry name" value="P-loop_NTPase"/>
</dbReference>
<evidence type="ECO:0000256" key="2">
    <source>
        <dbReference type="ARBA" id="ARBA00006997"/>
    </source>
</evidence>
<feature type="binding site" evidence="11">
    <location>
        <begin position="13"/>
        <end position="18"/>
    </location>
    <ligand>
        <name>ATP</name>
        <dbReference type="ChEBI" id="CHEBI:30616"/>
    </ligand>
</feature>
<dbReference type="SUPFAM" id="SSF52540">
    <property type="entry name" value="P-loop containing nucleoside triphosphate hydrolases"/>
    <property type="match status" value="1"/>
</dbReference>
<evidence type="ECO:0000256" key="9">
    <source>
        <dbReference type="ARBA" id="ARBA00023141"/>
    </source>
</evidence>
<keyword evidence="6 11" id="KW-0547">Nucleotide-binding</keyword>
<keyword evidence="8 11" id="KW-0067">ATP-binding</keyword>
<dbReference type="PROSITE" id="PS01128">
    <property type="entry name" value="SHIKIMATE_KINASE"/>
    <property type="match status" value="1"/>
</dbReference>
<dbReference type="GO" id="GO:0004765">
    <property type="term" value="F:shikimate kinase activity"/>
    <property type="evidence" value="ECO:0007669"/>
    <property type="project" value="UniProtKB-UniRule"/>
</dbReference>
<evidence type="ECO:0000256" key="5">
    <source>
        <dbReference type="ARBA" id="ARBA00022679"/>
    </source>
</evidence>
<dbReference type="InterPro" id="IPR031322">
    <property type="entry name" value="Shikimate/glucono_kinase"/>
</dbReference>
<dbReference type="EMBL" id="NMQW01000017">
    <property type="protein sequence ID" value="OXM85909.1"/>
    <property type="molecule type" value="Genomic_DNA"/>
</dbReference>
<evidence type="ECO:0000256" key="3">
    <source>
        <dbReference type="ARBA" id="ARBA00012154"/>
    </source>
</evidence>
<comment type="catalytic activity">
    <reaction evidence="10 11">
        <text>shikimate + ATP = 3-phosphoshikimate + ADP + H(+)</text>
        <dbReference type="Rhea" id="RHEA:13121"/>
        <dbReference type="ChEBI" id="CHEBI:15378"/>
        <dbReference type="ChEBI" id="CHEBI:30616"/>
        <dbReference type="ChEBI" id="CHEBI:36208"/>
        <dbReference type="ChEBI" id="CHEBI:145989"/>
        <dbReference type="ChEBI" id="CHEBI:456216"/>
        <dbReference type="EC" id="2.7.1.71"/>
    </reaction>
</comment>
<dbReference type="GO" id="GO:0000287">
    <property type="term" value="F:magnesium ion binding"/>
    <property type="evidence" value="ECO:0007669"/>
    <property type="project" value="UniProtKB-UniRule"/>
</dbReference>
<proteinExistence type="inferred from homology"/>
<keyword evidence="4 11" id="KW-0028">Amino-acid biosynthesis</keyword>
<dbReference type="AlphaFoldDB" id="A0A229USN4"/>
<evidence type="ECO:0000256" key="1">
    <source>
        <dbReference type="ARBA" id="ARBA00004842"/>
    </source>
</evidence>
<evidence type="ECO:0000313" key="12">
    <source>
        <dbReference type="EMBL" id="OXM85909.1"/>
    </source>
</evidence>
<dbReference type="InterPro" id="IPR023000">
    <property type="entry name" value="Shikimate_kinase_CS"/>
</dbReference>
<feature type="binding site" evidence="11">
    <location>
        <position position="137"/>
    </location>
    <ligand>
        <name>substrate</name>
    </ligand>
</feature>
<name>A0A229USN4_9BACL</name>
<organism evidence="12 13">
    <name type="scientific">Paenibacillus rigui</name>
    <dbReference type="NCBI Taxonomy" id="554312"/>
    <lineage>
        <taxon>Bacteria</taxon>
        <taxon>Bacillati</taxon>
        <taxon>Bacillota</taxon>
        <taxon>Bacilli</taxon>
        <taxon>Bacillales</taxon>
        <taxon>Paenibacillaceae</taxon>
        <taxon>Paenibacillus</taxon>
    </lineage>
</organism>
<keyword evidence="13" id="KW-1185">Reference proteome</keyword>
<dbReference type="RefSeq" id="WP_094015059.1">
    <property type="nucleotide sequence ID" value="NZ_NMQW01000017.1"/>
</dbReference>
<comment type="pathway">
    <text evidence="1 11">Metabolic intermediate biosynthesis; chorismate biosynthesis; chorismate from D-erythrose 4-phosphate and phosphoenolpyruvate: step 5/7.</text>
</comment>
<dbReference type="PANTHER" id="PTHR21087:SF16">
    <property type="entry name" value="SHIKIMATE KINASE 1, CHLOROPLASTIC"/>
    <property type="match status" value="1"/>
</dbReference>
<dbReference type="Pfam" id="PF01202">
    <property type="entry name" value="SKI"/>
    <property type="match status" value="1"/>
</dbReference>
<dbReference type="GO" id="GO:0008652">
    <property type="term" value="P:amino acid biosynthetic process"/>
    <property type="evidence" value="ECO:0007669"/>
    <property type="project" value="UniProtKB-KW"/>
</dbReference>
<comment type="similarity">
    <text evidence="2 11">Belongs to the shikimate kinase family.</text>
</comment>
<dbReference type="UniPathway" id="UPA00053">
    <property type="reaction ID" value="UER00088"/>
</dbReference>
<keyword evidence="9 11" id="KW-0057">Aromatic amino acid biosynthesis</keyword>
<dbReference type="GO" id="GO:0005829">
    <property type="term" value="C:cytosol"/>
    <property type="evidence" value="ECO:0007669"/>
    <property type="project" value="TreeGrafter"/>
</dbReference>
<evidence type="ECO:0000256" key="8">
    <source>
        <dbReference type="ARBA" id="ARBA00022840"/>
    </source>
</evidence>
<feature type="binding site" evidence="11">
    <location>
        <position position="81"/>
    </location>
    <ligand>
        <name>substrate</name>
    </ligand>
</feature>
<evidence type="ECO:0000256" key="4">
    <source>
        <dbReference type="ARBA" id="ARBA00022605"/>
    </source>
</evidence>
<dbReference type="Proteomes" id="UP000215509">
    <property type="component" value="Unassembled WGS sequence"/>
</dbReference>
<dbReference type="PANTHER" id="PTHR21087">
    <property type="entry name" value="SHIKIMATE KINASE"/>
    <property type="match status" value="1"/>
</dbReference>
<dbReference type="HAMAP" id="MF_00109">
    <property type="entry name" value="Shikimate_kinase"/>
    <property type="match status" value="1"/>
</dbReference>
<dbReference type="PRINTS" id="PR01100">
    <property type="entry name" value="SHIKIMTKNASE"/>
</dbReference>
<dbReference type="InterPro" id="IPR000623">
    <property type="entry name" value="Shikimate_kinase/TSH1"/>
</dbReference>
<comment type="caution">
    <text evidence="12">The sequence shown here is derived from an EMBL/GenBank/DDBJ whole genome shotgun (WGS) entry which is preliminary data.</text>
</comment>
<keyword evidence="11" id="KW-0479">Metal-binding</keyword>
<keyword evidence="11" id="KW-0963">Cytoplasm</keyword>
<sequence>MSKSNIVLVGFMGTGKSTVGKELSNRLGWTFTDTDTLIEVQQGMPISEIFRLHGEAAFRKAESDVIETVLKGERQIISTGGGAVLAEQNRTNMLQGGFVVALSASAETIIQRVSQDQTRPLVQGNVEERVKTLLQTRKHAYDFAELIIDTTQHPVSAIAELIMEHMKK</sequence>
<dbReference type="Gene3D" id="3.40.50.300">
    <property type="entry name" value="P-loop containing nucleotide triphosphate hydrolases"/>
    <property type="match status" value="1"/>
</dbReference>
<keyword evidence="5 11" id="KW-0808">Transferase</keyword>
<comment type="caution">
    <text evidence="11">Lacks conserved residue(s) required for the propagation of feature annotation.</text>
</comment>
<comment type="subunit">
    <text evidence="11">Monomer.</text>
</comment>
<dbReference type="GO" id="GO:0005524">
    <property type="term" value="F:ATP binding"/>
    <property type="evidence" value="ECO:0007669"/>
    <property type="project" value="UniProtKB-UniRule"/>
</dbReference>
<feature type="binding site" evidence="11">
    <location>
        <position position="17"/>
    </location>
    <ligand>
        <name>Mg(2+)</name>
        <dbReference type="ChEBI" id="CHEBI:18420"/>
    </ligand>
</feature>
<dbReference type="CDD" id="cd00464">
    <property type="entry name" value="SK"/>
    <property type="match status" value="1"/>
</dbReference>
<gene>
    <name evidence="11" type="primary">aroK</name>
    <name evidence="12" type="ORF">CF651_11790</name>
</gene>
<evidence type="ECO:0000256" key="11">
    <source>
        <dbReference type="HAMAP-Rule" id="MF_00109"/>
    </source>
</evidence>
<comment type="function">
    <text evidence="11">Catalyzes the specific phosphorylation of the 3-hydroxyl group of shikimic acid using ATP as a cosubstrate.</text>
</comment>
<accession>A0A229USN4</accession>
<feature type="binding site" evidence="11">
    <location>
        <position position="119"/>
    </location>
    <ligand>
        <name>ATP</name>
        <dbReference type="ChEBI" id="CHEBI:30616"/>
    </ligand>
</feature>